<organism evidence="1 2">
    <name type="scientific">Propionigenium maris DSM 9537</name>
    <dbReference type="NCBI Taxonomy" id="1123000"/>
    <lineage>
        <taxon>Bacteria</taxon>
        <taxon>Fusobacteriati</taxon>
        <taxon>Fusobacteriota</taxon>
        <taxon>Fusobacteriia</taxon>
        <taxon>Fusobacteriales</taxon>
        <taxon>Fusobacteriaceae</taxon>
        <taxon>Propionigenium</taxon>
    </lineage>
</organism>
<proteinExistence type="predicted"/>
<evidence type="ECO:0000313" key="2">
    <source>
        <dbReference type="Proteomes" id="UP001144471"/>
    </source>
</evidence>
<dbReference type="Proteomes" id="UP001144471">
    <property type="component" value="Unassembled WGS sequence"/>
</dbReference>
<dbReference type="RefSeq" id="WP_281837493.1">
    <property type="nucleotide sequence ID" value="NZ_BSDY01000025.1"/>
</dbReference>
<sequence length="77" mass="8756">MKARILYGEKKEFILGEKFNGDKRVTSIEVKDGGLHIHYESLDTGARGRLEFYNTPFVVEECSEGETALDDLEKAFL</sequence>
<gene>
    <name evidence="1" type="ORF">PM10SUCC1_33320</name>
</gene>
<comment type="caution">
    <text evidence="1">The sequence shown here is derived from an EMBL/GenBank/DDBJ whole genome shotgun (WGS) entry which is preliminary data.</text>
</comment>
<accession>A0A9W6GMI2</accession>
<name>A0A9W6GMI2_9FUSO</name>
<dbReference type="AlphaFoldDB" id="A0A9W6GMI2"/>
<reference evidence="1" key="1">
    <citation type="submission" date="2022-12" db="EMBL/GenBank/DDBJ databases">
        <title>Reference genome sequencing for broad-spectrum identification of bacterial and archaeal isolates by mass spectrometry.</title>
        <authorList>
            <person name="Sekiguchi Y."/>
            <person name="Tourlousse D.M."/>
        </authorList>
    </citation>
    <scope>NUCLEOTIDE SEQUENCE</scope>
    <source>
        <strain evidence="1">10succ1</strain>
    </source>
</reference>
<keyword evidence="2" id="KW-1185">Reference proteome</keyword>
<protein>
    <submittedName>
        <fullName evidence="1">Uncharacterized protein</fullName>
    </submittedName>
</protein>
<dbReference type="EMBL" id="BSDY01000025">
    <property type="protein sequence ID" value="GLI57818.1"/>
    <property type="molecule type" value="Genomic_DNA"/>
</dbReference>
<evidence type="ECO:0000313" key="1">
    <source>
        <dbReference type="EMBL" id="GLI57818.1"/>
    </source>
</evidence>